<proteinExistence type="predicted"/>
<feature type="compositionally biased region" description="Basic and acidic residues" evidence="2">
    <location>
        <begin position="174"/>
        <end position="193"/>
    </location>
</feature>
<accession>W7TPJ1</accession>
<dbReference type="PANTHER" id="PTHR22055">
    <property type="entry name" value="28 KDA HEAT- AND ACID-STABLE PHOSPHOPROTEIN PDGF-ASSOCIATED PROTEIN"/>
    <property type="match status" value="1"/>
</dbReference>
<feature type="compositionally biased region" description="Basic and acidic residues" evidence="2">
    <location>
        <begin position="83"/>
        <end position="99"/>
    </location>
</feature>
<organism evidence="5 6">
    <name type="scientific">Nannochloropsis gaditana</name>
    <dbReference type="NCBI Taxonomy" id="72520"/>
    <lineage>
        <taxon>Eukaryota</taxon>
        <taxon>Sar</taxon>
        <taxon>Stramenopiles</taxon>
        <taxon>Ochrophyta</taxon>
        <taxon>Eustigmatophyceae</taxon>
        <taxon>Eustigmatales</taxon>
        <taxon>Monodopsidaceae</taxon>
        <taxon>Nannochloropsis</taxon>
    </lineage>
</organism>
<evidence type="ECO:0000256" key="2">
    <source>
        <dbReference type="SAM" id="MobiDB-lite"/>
    </source>
</evidence>
<dbReference type="InterPro" id="IPR003034">
    <property type="entry name" value="SAP_dom"/>
</dbReference>
<protein>
    <submittedName>
        <fullName evidence="5">DNA-binding SAP</fullName>
    </submittedName>
</protein>
<dbReference type="Pfam" id="PF10252">
    <property type="entry name" value="PP28"/>
    <property type="match status" value="1"/>
</dbReference>
<gene>
    <name evidence="5" type="ORF">Naga_100118g13</name>
</gene>
<evidence type="ECO:0000256" key="3">
    <source>
        <dbReference type="SAM" id="SignalP"/>
    </source>
</evidence>
<dbReference type="GO" id="GO:0003677">
    <property type="term" value="F:DNA binding"/>
    <property type="evidence" value="ECO:0007669"/>
    <property type="project" value="UniProtKB-KW"/>
</dbReference>
<feature type="domain" description="SAP" evidence="4">
    <location>
        <begin position="269"/>
        <end position="303"/>
    </location>
</feature>
<evidence type="ECO:0000259" key="4">
    <source>
        <dbReference type="PROSITE" id="PS50800"/>
    </source>
</evidence>
<feature type="coiled-coil region" evidence="1">
    <location>
        <begin position="212"/>
        <end position="242"/>
    </location>
</feature>
<keyword evidence="6" id="KW-1185">Reference proteome</keyword>
<feature type="chain" id="PRO_5004904484" evidence="3">
    <location>
        <begin position="24"/>
        <end position="385"/>
    </location>
</feature>
<dbReference type="SUPFAM" id="SSF68906">
    <property type="entry name" value="SAP domain"/>
    <property type="match status" value="1"/>
</dbReference>
<dbReference type="SMART" id="SM00513">
    <property type="entry name" value="SAP"/>
    <property type="match status" value="1"/>
</dbReference>
<keyword evidence="1" id="KW-0175">Coiled coil</keyword>
<feature type="region of interest" description="Disordered" evidence="2">
    <location>
        <begin position="1"/>
        <end position="193"/>
    </location>
</feature>
<feature type="compositionally biased region" description="Basic and acidic residues" evidence="2">
    <location>
        <begin position="121"/>
        <end position="131"/>
    </location>
</feature>
<feature type="signal peptide" evidence="3">
    <location>
        <begin position="1"/>
        <end position="23"/>
    </location>
</feature>
<sequence>MQNMHTRLRFLFTSTFVSPVTRAGGPRPPPDNRGDAPSSKSSSTTRGGGSGREGGAPAKQQINKGKFKRFSRSHNYVTSEEDMERRDRFEDWKQRKKGGDDDDVAEGESGEEEGSSEGEGGEGKGGERGPEDGAGGMAEAFKKKVQVRDLPPAESGSEEEDYNGPSKGGQQGREGGEGMTRKEREEAAREKAREEYLRRYREGETEEAKKDLARLAEVRARREEAARKKEEEVKAREALNERLRLGAEAAEAGAGEGGKAIEALDPREIKKMSGTKLKECLKERGLSTQGQKKELVDRLCGGLLKKCLNKGRGVRRGGMREWGLVRTSMFCGARKGLRTFAMPCVLSRSLRHRPILSRSPALHVPVWLQESLGHFRFKKETSGRQ</sequence>
<feature type="compositionally biased region" description="Low complexity" evidence="2">
    <location>
        <begin position="35"/>
        <end position="45"/>
    </location>
</feature>
<keyword evidence="5" id="KW-0238">DNA-binding</keyword>
<evidence type="ECO:0000313" key="5">
    <source>
        <dbReference type="EMBL" id="EWM22326.1"/>
    </source>
</evidence>
<dbReference type="InterPro" id="IPR039876">
    <property type="entry name" value="HAP28"/>
</dbReference>
<dbReference type="Pfam" id="PF02037">
    <property type="entry name" value="SAP"/>
    <property type="match status" value="1"/>
</dbReference>
<dbReference type="AlphaFoldDB" id="W7TPJ1"/>
<keyword evidence="3" id="KW-0732">Signal</keyword>
<dbReference type="InterPro" id="IPR036361">
    <property type="entry name" value="SAP_dom_sf"/>
</dbReference>
<evidence type="ECO:0000313" key="6">
    <source>
        <dbReference type="Proteomes" id="UP000019335"/>
    </source>
</evidence>
<name>W7TPJ1_9STRA</name>
<dbReference type="OrthoDB" id="21120at2759"/>
<reference evidence="5 6" key="1">
    <citation type="journal article" date="2014" name="Mol. Plant">
        <title>Chromosome Scale Genome Assembly and Transcriptome Profiling of Nannochloropsis gaditana in Nitrogen Depletion.</title>
        <authorList>
            <person name="Corteggiani Carpinelli E."/>
            <person name="Telatin A."/>
            <person name="Vitulo N."/>
            <person name="Forcato C."/>
            <person name="D'Angelo M."/>
            <person name="Schiavon R."/>
            <person name="Vezzi A."/>
            <person name="Giacometti G.M."/>
            <person name="Morosinotto T."/>
            <person name="Valle G."/>
        </authorList>
    </citation>
    <scope>NUCLEOTIDE SEQUENCE [LARGE SCALE GENOMIC DNA]</scope>
    <source>
        <strain evidence="5 6">B-31</strain>
    </source>
</reference>
<dbReference type="EMBL" id="AZIL01002200">
    <property type="protein sequence ID" value="EWM22326.1"/>
    <property type="molecule type" value="Genomic_DNA"/>
</dbReference>
<evidence type="ECO:0000256" key="1">
    <source>
        <dbReference type="SAM" id="Coils"/>
    </source>
</evidence>
<dbReference type="InterPro" id="IPR019380">
    <property type="entry name" value="Casein_kinase_sb_PP28"/>
</dbReference>
<dbReference type="Proteomes" id="UP000019335">
    <property type="component" value="Unassembled WGS sequence"/>
</dbReference>
<dbReference type="PROSITE" id="PS50800">
    <property type="entry name" value="SAP"/>
    <property type="match status" value="1"/>
</dbReference>
<dbReference type="Gene3D" id="1.10.720.30">
    <property type="entry name" value="SAP domain"/>
    <property type="match status" value="1"/>
</dbReference>
<feature type="compositionally biased region" description="Acidic residues" evidence="2">
    <location>
        <begin position="100"/>
        <end position="120"/>
    </location>
</feature>
<comment type="caution">
    <text evidence="5">The sequence shown here is derived from an EMBL/GenBank/DDBJ whole genome shotgun (WGS) entry which is preliminary data.</text>
</comment>